<feature type="domain" description="DDE" evidence="5">
    <location>
        <begin position="73"/>
        <end position="165"/>
    </location>
</feature>
<evidence type="ECO:0000256" key="4">
    <source>
        <dbReference type="SAM" id="MobiDB-lite"/>
    </source>
</evidence>
<proteinExistence type="predicted"/>
<protein>
    <submittedName>
        <fullName evidence="6">IS6 family transposase</fullName>
    </submittedName>
</protein>
<dbReference type="eggNOG" id="COG3316">
    <property type="taxonomic scope" value="Bacteria"/>
</dbReference>
<dbReference type="GO" id="GO:0006310">
    <property type="term" value="P:DNA recombination"/>
    <property type="evidence" value="ECO:0007669"/>
    <property type="project" value="UniProtKB-KW"/>
</dbReference>
<dbReference type="InterPro" id="IPR047930">
    <property type="entry name" value="Transpos_IS6"/>
</dbReference>
<keyword evidence="1" id="KW-0815">Transposition</keyword>
<name>B8KVN1_9GAMM</name>
<dbReference type="GO" id="GO:0032196">
    <property type="term" value="P:transposition"/>
    <property type="evidence" value="ECO:0007669"/>
    <property type="project" value="UniProtKB-KW"/>
</dbReference>
<accession>B8KVN1</accession>
<sequence>MNTYKRHRFPPDIISYAVWLYFRFNLSHRDIEDLLAERGIIVSREAIRLWRIKFGAIYTRRLKRNHTGYGDTFYIDEVFVKINGKQHFLWRAVDQDGEVVDVYLQAKRDGVAAKRFFKRLLRSHGTEPRKIVTDKLRSYGVAHRELIPDTIHSTEQYENNRAEQSQGLPRFMGMRRPG</sequence>
<dbReference type="PANTHER" id="PTHR35528:SF3">
    <property type="entry name" value="BLL1675 PROTEIN"/>
    <property type="match status" value="1"/>
</dbReference>
<dbReference type="GO" id="GO:0003677">
    <property type="term" value="F:DNA binding"/>
    <property type="evidence" value="ECO:0007669"/>
    <property type="project" value="UniProtKB-KW"/>
</dbReference>
<evidence type="ECO:0000313" key="6">
    <source>
        <dbReference type="EMBL" id="EED36962.1"/>
    </source>
</evidence>
<gene>
    <name evidence="6" type="ORF">NOR51B_2915</name>
</gene>
<evidence type="ECO:0000313" key="7">
    <source>
        <dbReference type="Proteomes" id="UP000004699"/>
    </source>
</evidence>
<evidence type="ECO:0000256" key="3">
    <source>
        <dbReference type="ARBA" id="ARBA00023172"/>
    </source>
</evidence>
<dbReference type="Proteomes" id="UP000004699">
    <property type="component" value="Unassembled WGS sequence"/>
</dbReference>
<dbReference type="PANTHER" id="PTHR35528">
    <property type="entry name" value="BLL1675 PROTEIN"/>
    <property type="match status" value="1"/>
</dbReference>
<dbReference type="Pfam" id="PF13610">
    <property type="entry name" value="DDE_Tnp_IS240"/>
    <property type="match status" value="1"/>
</dbReference>
<feature type="compositionally biased region" description="Polar residues" evidence="4">
    <location>
        <begin position="152"/>
        <end position="167"/>
    </location>
</feature>
<dbReference type="NCBIfam" id="NF033587">
    <property type="entry name" value="transpos_IS6"/>
    <property type="match status" value="1"/>
</dbReference>
<evidence type="ECO:0000256" key="1">
    <source>
        <dbReference type="ARBA" id="ARBA00022578"/>
    </source>
</evidence>
<dbReference type="InterPro" id="IPR052183">
    <property type="entry name" value="IS_Transposase"/>
</dbReference>
<dbReference type="HOGENOM" id="CLU_067322_1_2_6"/>
<feature type="region of interest" description="Disordered" evidence="4">
    <location>
        <begin position="152"/>
        <end position="178"/>
    </location>
</feature>
<dbReference type="AlphaFoldDB" id="B8KVN1"/>
<keyword evidence="3" id="KW-0233">DNA recombination</keyword>
<evidence type="ECO:0000256" key="2">
    <source>
        <dbReference type="ARBA" id="ARBA00023125"/>
    </source>
</evidence>
<dbReference type="InterPro" id="IPR032874">
    <property type="entry name" value="DDE_dom"/>
</dbReference>
<dbReference type="EMBL" id="DS999411">
    <property type="protein sequence ID" value="EED36962.1"/>
    <property type="molecule type" value="Genomic_DNA"/>
</dbReference>
<evidence type="ECO:0000259" key="5">
    <source>
        <dbReference type="Pfam" id="PF13610"/>
    </source>
</evidence>
<reference evidence="7" key="1">
    <citation type="journal article" date="2013" name="BMC Microbiol.">
        <title>Taxonomy and evolution of bacteriochlorophyll a-containing members of the OM60/NOR5 clade of marine gammaproteobacteria: description of Luminiphilus syltensis gen. nov., sp. nov., reclassification of Haliea rubra as Pseudohaliea rubra gen. nov., comb. nov., and emendation of Chromatocurvus halotolerans.</title>
        <authorList>
            <person name="Spring S."/>
            <person name="Riedel T."/>
            <person name="Sproer C."/>
            <person name="Yan S."/>
            <person name="Harder J."/>
            <person name="Fuchs B.M."/>
        </authorList>
    </citation>
    <scope>NUCLEOTIDE SEQUENCE [LARGE SCALE GENOMIC DNA]</scope>
    <source>
        <strain evidence="7">NOR51-B</strain>
    </source>
</reference>
<keyword evidence="7" id="KW-1185">Reference proteome</keyword>
<organism evidence="6 7">
    <name type="scientific">Luminiphilus syltensis NOR5-1B</name>
    <dbReference type="NCBI Taxonomy" id="565045"/>
    <lineage>
        <taxon>Bacteria</taxon>
        <taxon>Pseudomonadati</taxon>
        <taxon>Pseudomonadota</taxon>
        <taxon>Gammaproteobacteria</taxon>
        <taxon>Cellvibrionales</taxon>
        <taxon>Halieaceae</taxon>
        <taxon>Luminiphilus</taxon>
    </lineage>
</organism>
<keyword evidence="2" id="KW-0238">DNA-binding</keyword>